<keyword evidence="1" id="KW-0732">Signal</keyword>
<reference evidence="2 3" key="1">
    <citation type="submission" date="2022-10" db="EMBL/GenBank/DDBJ databases">
        <title>The complete genomes of actinobacterial strains from the NBC collection.</title>
        <authorList>
            <person name="Joergensen T.S."/>
            <person name="Alvarez Arevalo M."/>
            <person name="Sterndorff E.B."/>
            <person name="Faurdal D."/>
            <person name="Vuksanovic O."/>
            <person name="Mourched A.-S."/>
            <person name="Charusanti P."/>
            <person name="Shaw S."/>
            <person name="Blin K."/>
            <person name="Weber T."/>
        </authorList>
    </citation>
    <scope>NUCLEOTIDE SEQUENCE [LARGE SCALE GENOMIC DNA]</scope>
    <source>
        <strain evidence="2 3">NBC 01752</strain>
    </source>
</reference>
<evidence type="ECO:0008006" key="4">
    <source>
        <dbReference type="Google" id="ProtNLM"/>
    </source>
</evidence>
<organism evidence="2 3">
    <name type="scientific">Streptomyces phaeochromogenes</name>
    <dbReference type="NCBI Taxonomy" id="1923"/>
    <lineage>
        <taxon>Bacteria</taxon>
        <taxon>Bacillati</taxon>
        <taxon>Actinomycetota</taxon>
        <taxon>Actinomycetes</taxon>
        <taxon>Kitasatosporales</taxon>
        <taxon>Streptomycetaceae</taxon>
        <taxon>Streptomyces</taxon>
        <taxon>Streptomyces phaeochromogenes group</taxon>
    </lineage>
</organism>
<feature type="chain" id="PRO_5045467175" description="DUF11 domain-containing protein" evidence="1">
    <location>
        <begin position="25"/>
        <end position="162"/>
    </location>
</feature>
<dbReference type="Proteomes" id="UP001340816">
    <property type="component" value="Chromosome"/>
</dbReference>
<protein>
    <recommendedName>
        <fullName evidence="4">DUF11 domain-containing protein</fullName>
    </recommendedName>
</protein>
<gene>
    <name evidence="2" type="ORF">OHB35_29675</name>
</gene>
<name>A0ABZ1HUL5_STRPH</name>
<dbReference type="EMBL" id="CP109135">
    <property type="protein sequence ID" value="WSD21729.1"/>
    <property type="molecule type" value="Genomic_DNA"/>
</dbReference>
<feature type="signal peptide" evidence="1">
    <location>
        <begin position="1"/>
        <end position="24"/>
    </location>
</feature>
<evidence type="ECO:0000256" key="1">
    <source>
        <dbReference type="SAM" id="SignalP"/>
    </source>
</evidence>
<evidence type="ECO:0000313" key="2">
    <source>
        <dbReference type="EMBL" id="WSD21729.1"/>
    </source>
</evidence>
<evidence type="ECO:0000313" key="3">
    <source>
        <dbReference type="Proteomes" id="UP001340816"/>
    </source>
</evidence>
<accession>A0ABZ1HUL5</accession>
<keyword evidence="3" id="KW-1185">Reference proteome</keyword>
<dbReference type="RefSeq" id="WP_107102294.1">
    <property type="nucleotide sequence ID" value="NZ_CP108011.1"/>
</dbReference>
<proteinExistence type="predicted"/>
<sequence length="162" mass="16790">MRILCGLGAAALVALASPAATATAAPVVDAAPAVAPEADLAYHGHLSMTGGRVDLRMTPQNHGPSGIAEATVRLRWSVPLADEQGLPAGCARTEVRTVMCRTGALPADGWGETITMAVRLRGAPSEVTLGIDTVWGGGAVDRNHHNDRQEVLVLDTGDTYVF</sequence>